<protein>
    <submittedName>
        <fullName evidence="2">Uncharacterized protein</fullName>
    </submittedName>
</protein>
<evidence type="ECO:0000313" key="3">
    <source>
        <dbReference type="Proteomes" id="UP000184499"/>
    </source>
</evidence>
<dbReference type="EMBL" id="KV878688">
    <property type="protein sequence ID" value="OJJ69418.1"/>
    <property type="molecule type" value="Genomic_DNA"/>
</dbReference>
<evidence type="ECO:0000256" key="1">
    <source>
        <dbReference type="SAM" id="MobiDB-lite"/>
    </source>
</evidence>
<dbReference type="VEuPathDB" id="FungiDB:ASPBRDRAFT_276989"/>
<proteinExistence type="predicted"/>
<accession>A0A1L9UCN3</accession>
<gene>
    <name evidence="2" type="ORF">ASPBRDRAFT_276989</name>
</gene>
<organism evidence="2 3">
    <name type="scientific">Aspergillus brasiliensis (strain CBS 101740 / IMI 381727 / IBT 21946)</name>
    <dbReference type="NCBI Taxonomy" id="767769"/>
    <lineage>
        <taxon>Eukaryota</taxon>
        <taxon>Fungi</taxon>
        <taxon>Dikarya</taxon>
        <taxon>Ascomycota</taxon>
        <taxon>Pezizomycotina</taxon>
        <taxon>Eurotiomycetes</taxon>
        <taxon>Eurotiomycetidae</taxon>
        <taxon>Eurotiales</taxon>
        <taxon>Aspergillaceae</taxon>
        <taxon>Aspergillus</taxon>
        <taxon>Aspergillus subgen. Circumdati</taxon>
    </lineage>
</organism>
<dbReference type="AlphaFoldDB" id="A0A1L9UCN3"/>
<sequence>MTFLSLQARHHPQAHATHHLHPDIQPLFSYHGPSDQTYRPSPPIVQHHNSFPDSQPASQQLLSSQALGALGFINQPDRQYPVHFNSNKVPRVAINLKQDDSQLRESLALVICSIRSTPTPQVLLYVVDLGCPPSNQLDYPADRPDVLVV</sequence>
<name>A0A1L9UCN3_ASPBC</name>
<reference evidence="3" key="1">
    <citation type="journal article" date="2017" name="Genome Biol.">
        <title>Comparative genomics reveals high biological diversity and specific adaptations in the industrially and medically important fungal genus Aspergillus.</title>
        <authorList>
            <person name="de Vries R.P."/>
            <person name="Riley R."/>
            <person name="Wiebenga A."/>
            <person name="Aguilar-Osorio G."/>
            <person name="Amillis S."/>
            <person name="Uchima C.A."/>
            <person name="Anderluh G."/>
            <person name="Asadollahi M."/>
            <person name="Askin M."/>
            <person name="Barry K."/>
            <person name="Battaglia E."/>
            <person name="Bayram O."/>
            <person name="Benocci T."/>
            <person name="Braus-Stromeyer S.A."/>
            <person name="Caldana C."/>
            <person name="Canovas D."/>
            <person name="Cerqueira G.C."/>
            <person name="Chen F."/>
            <person name="Chen W."/>
            <person name="Choi C."/>
            <person name="Clum A."/>
            <person name="Dos Santos R.A."/>
            <person name="Damasio A.R."/>
            <person name="Diallinas G."/>
            <person name="Emri T."/>
            <person name="Fekete E."/>
            <person name="Flipphi M."/>
            <person name="Freyberg S."/>
            <person name="Gallo A."/>
            <person name="Gournas C."/>
            <person name="Habgood R."/>
            <person name="Hainaut M."/>
            <person name="Harispe M.L."/>
            <person name="Henrissat B."/>
            <person name="Hilden K.S."/>
            <person name="Hope R."/>
            <person name="Hossain A."/>
            <person name="Karabika E."/>
            <person name="Karaffa L."/>
            <person name="Karanyi Z."/>
            <person name="Krasevec N."/>
            <person name="Kuo A."/>
            <person name="Kusch H."/>
            <person name="LaButti K."/>
            <person name="Lagendijk E.L."/>
            <person name="Lapidus A."/>
            <person name="Levasseur A."/>
            <person name="Lindquist E."/>
            <person name="Lipzen A."/>
            <person name="Logrieco A.F."/>
            <person name="MacCabe A."/>
            <person name="Maekelae M.R."/>
            <person name="Malavazi I."/>
            <person name="Melin P."/>
            <person name="Meyer V."/>
            <person name="Mielnichuk N."/>
            <person name="Miskei M."/>
            <person name="Molnar A.P."/>
            <person name="Mule G."/>
            <person name="Ngan C.Y."/>
            <person name="Orejas M."/>
            <person name="Orosz E."/>
            <person name="Ouedraogo J.P."/>
            <person name="Overkamp K.M."/>
            <person name="Park H.-S."/>
            <person name="Perrone G."/>
            <person name="Piumi F."/>
            <person name="Punt P.J."/>
            <person name="Ram A.F."/>
            <person name="Ramon A."/>
            <person name="Rauscher S."/>
            <person name="Record E."/>
            <person name="Riano-Pachon D.M."/>
            <person name="Robert V."/>
            <person name="Roehrig J."/>
            <person name="Ruller R."/>
            <person name="Salamov A."/>
            <person name="Salih N.S."/>
            <person name="Samson R.A."/>
            <person name="Sandor E."/>
            <person name="Sanguinetti M."/>
            <person name="Schuetze T."/>
            <person name="Sepcic K."/>
            <person name="Shelest E."/>
            <person name="Sherlock G."/>
            <person name="Sophianopoulou V."/>
            <person name="Squina F.M."/>
            <person name="Sun H."/>
            <person name="Susca A."/>
            <person name="Todd R.B."/>
            <person name="Tsang A."/>
            <person name="Unkles S.E."/>
            <person name="van de Wiele N."/>
            <person name="van Rossen-Uffink D."/>
            <person name="Oliveira J.V."/>
            <person name="Vesth T.C."/>
            <person name="Visser J."/>
            <person name="Yu J.-H."/>
            <person name="Zhou M."/>
            <person name="Andersen M.R."/>
            <person name="Archer D.B."/>
            <person name="Baker S.E."/>
            <person name="Benoit I."/>
            <person name="Brakhage A.A."/>
            <person name="Braus G.H."/>
            <person name="Fischer R."/>
            <person name="Frisvad J.C."/>
            <person name="Goldman G.H."/>
            <person name="Houbraken J."/>
            <person name="Oakley B."/>
            <person name="Pocsi I."/>
            <person name="Scazzocchio C."/>
            <person name="Seiboth B."/>
            <person name="vanKuyk P.A."/>
            <person name="Wortman J."/>
            <person name="Dyer P.S."/>
            <person name="Grigoriev I.V."/>
        </authorList>
    </citation>
    <scope>NUCLEOTIDE SEQUENCE [LARGE SCALE GENOMIC DNA]</scope>
    <source>
        <strain evidence="3">CBS 101740 / IMI 381727 / IBT 21946</strain>
    </source>
</reference>
<evidence type="ECO:0000313" key="2">
    <source>
        <dbReference type="EMBL" id="OJJ69418.1"/>
    </source>
</evidence>
<dbReference type="Proteomes" id="UP000184499">
    <property type="component" value="Unassembled WGS sequence"/>
</dbReference>
<dbReference type="RefSeq" id="XP_067476667.1">
    <property type="nucleotide sequence ID" value="XM_067622421.1"/>
</dbReference>
<dbReference type="GeneID" id="93574909"/>
<feature type="region of interest" description="Disordered" evidence="1">
    <location>
        <begin position="30"/>
        <end position="56"/>
    </location>
</feature>
<keyword evidence="3" id="KW-1185">Reference proteome</keyword>